<feature type="binding site" evidence="8">
    <location>
        <position position="157"/>
    </location>
    <ligand>
        <name>substrate</name>
    </ligand>
</feature>
<evidence type="ECO:0000256" key="1">
    <source>
        <dbReference type="ARBA" id="ARBA00000642"/>
    </source>
</evidence>
<feature type="binding site" evidence="8">
    <location>
        <begin position="58"/>
        <end position="61"/>
    </location>
    <ligand>
        <name>substrate</name>
    </ligand>
</feature>
<dbReference type="Pfam" id="PF00162">
    <property type="entry name" value="PGK"/>
    <property type="match status" value="1"/>
</dbReference>
<keyword evidence="6 8" id="KW-0418">Kinase</keyword>
<keyword evidence="4 8" id="KW-0808">Transferase</keyword>
<evidence type="ECO:0000256" key="4">
    <source>
        <dbReference type="ARBA" id="ARBA00022679"/>
    </source>
</evidence>
<dbReference type="PANTHER" id="PTHR11406">
    <property type="entry name" value="PHOSPHOGLYCERATE KINASE"/>
    <property type="match status" value="1"/>
</dbReference>
<gene>
    <name evidence="8" type="primary">pgk</name>
    <name evidence="10" type="ORF">GGR27_003660</name>
</gene>
<comment type="subcellular location">
    <subcellularLocation>
        <location evidence="8">Cytoplasm</location>
    </subcellularLocation>
</comment>
<feature type="binding site" evidence="8">
    <location>
        <position position="35"/>
    </location>
    <ligand>
        <name>substrate</name>
    </ligand>
</feature>
<dbReference type="Gene3D" id="3.40.50.1260">
    <property type="entry name" value="Phosphoglycerate kinase, N-terminal domain"/>
    <property type="match status" value="2"/>
</dbReference>
<dbReference type="GO" id="GO:0004618">
    <property type="term" value="F:phosphoglycerate kinase activity"/>
    <property type="evidence" value="ECO:0007669"/>
    <property type="project" value="UniProtKB-EC"/>
</dbReference>
<keyword evidence="8" id="KW-0324">Glycolysis</keyword>
<evidence type="ECO:0000256" key="8">
    <source>
        <dbReference type="HAMAP-Rule" id="MF_00145"/>
    </source>
</evidence>
<sequence length="405" mass="42848">MASLKDLAVSGKKVLVRVDFNVPLDDDKKITDDTRIVRAVPTITHLLEQGAAVILISHLGRPQKEKLEDGSLNYDKFSLAPIVQTLEDHVGCQVTFVDDTIGEKAQAAVAAIEPGQVLLLENTRFYSGEEQGDEDLAKPLSELAEFFVNDAFGAAHRSHASTATVAKYFDADHKAFGYLMEAEVEGAQKLLVNPAHPVTAIVGGAKVSDKILLLEKLLDFADNIIIGGAMAYTFSLAQGGKVGNSLVEKGKTQNALDLLKKAKESGTNIYLPVDTTVGKDFANETPSQVVKTGEIGDEWEGLDIGPESIKVFSDVIAKSKSILWNGPMGVFEMSNFAKGTNAIANAVADATQDNGAYSLIGGGDSVSAINKAGLADKVSFVSTGGGAMLELLEGKELPGIAAIRS</sequence>
<keyword evidence="8" id="KW-0963">Cytoplasm</keyword>
<comment type="catalytic activity">
    <reaction evidence="1 8 9">
        <text>(2R)-3-phosphoglycerate + ATP = (2R)-3-phospho-glyceroyl phosphate + ADP</text>
        <dbReference type="Rhea" id="RHEA:14801"/>
        <dbReference type="ChEBI" id="CHEBI:30616"/>
        <dbReference type="ChEBI" id="CHEBI:57604"/>
        <dbReference type="ChEBI" id="CHEBI:58272"/>
        <dbReference type="ChEBI" id="CHEBI:456216"/>
        <dbReference type="EC" id="2.7.2.3"/>
    </reaction>
</comment>
<proteinExistence type="inferred from homology"/>
<evidence type="ECO:0000313" key="10">
    <source>
        <dbReference type="EMBL" id="NJC28141.1"/>
    </source>
</evidence>
<dbReference type="EMBL" id="JAATJH010000008">
    <property type="protein sequence ID" value="NJC28141.1"/>
    <property type="molecule type" value="Genomic_DNA"/>
</dbReference>
<dbReference type="InterPro" id="IPR036043">
    <property type="entry name" value="Phosphoglycerate_kinase_sf"/>
</dbReference>
<evidence type="ECO:0000256" key="9">
    <source>
        <dbReference type="RuleBase" id="RU000532"/>
    </source>
</evidence>
<organism evidence="10 11">
    <name type="scientific">Neolewinella antarctica</name>
    <dbReference type="NCBI Taxonomy" id="442734"/>
    <lineage>
        <taxon>Bacteria</taxon>
        <taxon>Pseudomonadati</taxon>
        <taxon>Bacteroidota</taxon>
        <taxon>Saprospiria</taxon>
        <taxon>Saprospirales</taxon>
        <taxon>Lewinellaceae</taxon>
        <taxon>Neolewinella</taxon>
    </lineage>
</organism>
<feature type="binding site" evidence="8">
    <location>
        <position position="332"/>
    </location>
    <ligand>
        <name>ATP</name>
        <dbReference type="ChEBI" id="CHEBI:30616"/>
    </ligand>
</feature>
<evidence type="ECO:0000256" key="3">
    <source>
        <dbReference type="ARBA" id="ARBA00013061"/>
    </source>
</evidence>
<keyword evidence="5 8" id="KW-0547">Nucleotide-binding</keyword>
<dbReference type="PIRSF" id="PIRSF000724">
    <property type="entry name" value="Pgk"/>
    <property type="match status" value="1"/>
</dbReference>
<keyword evidence="7 8" id="KW-0067">ATP-binding</keyword>
<dbReference type="PRINTS" id="PR00477">
    <property type="entry name" value="PHGLYCKINASE"/>
</dbReference>
<keyword evidence="11" id="KW-1185">Reference proteome</keyword>
<comment type="caution">
    <text evidence="10">The sequence shown here is derived from an EMBL/GenBank/DDBJ whole genome shotgun (WGS) entry which is preliminary data.</text>
</comment>
<protein>
    <recommendedName>
        <fullName evidence="3 8">Phosphoglycerate kinase</fullName>
        <ecNumber evidence="3 8">2.7.2.3</ecNumber>
    </recommendedName>
</protein>
<feature type="binding site" evidence="8">
    <location>
        <position position="301"/>
    </location>
    <ligand>
        <name>ATP</name>
        <dbReference type="ChEBI" id="CHEBI:30616"/>
    </ligand>
</feature>
<dbReference type="InterPro" id="IPR001576">
    <property type="entry name" value="Phosphoglycerate_kinase"/>
</dbReference>
<comment type="pathway">
    <text evidence="8">Carbohydrate degradation; glycolysis; pyruvate from D-glyceraldehyde 3-phosphate: step 2/5.</text>
</comment>
<dbReference type="Proteomes" id="UP000770785">
    <property type="component" value="Unassembled WGS sequence"/>
</dbReference>
<evidence type="ECO:0000256" key="7">
    <source>
        <dbReference type="ARBA" id="ARBA00022840"/>
    </source>
</evidence>
<evidence type="ECO:0000313" key="11">
    <source>
        <dbReference type="Proteomes" id="UP000770785"/>
    </source>
</evidence>
<dbReference type="SUPFAM" id="SSF53748">
    <property type="entry name" value="Phosphoglycerate kinase"/>
    <property type="match status" value="1"/>
</dbReference>
<evidence type="ECO:0000256" key="6">
    <source>
        <dbReference type="ARBA" id="ARBA00022777"/>
    </source>
</evidence>
<comment type="similarity">
    <text evidence="2 8 9">Belongs to the phosphoglycerate kinase family.</text>
</comment>
<name>A0ABX0XFY1_9BACT</name>
<feature type="binding site" evidence="8">
    <location>
        <position position="124"/>
    </location>
    <ligand>
        <name>substrate</name>
    </ligand>
</feature>
<dbReference type="EC" id="2.7.2.3" evidence="3 8"/>
<dbReference type="InterPro" id="IPR015911">
    <property type="entry name" value="Phosphoglycerate_kinase_CS"/>
</dbReference>
<feature type="binding site" evidence="8">
    <location>
        <begin position="19"/>
        <end position="21"/>
    </location>
    <ligand>
        <name>substrate</name>
    </ligand>
</feature>
<dbReference type="HAMAP" id="MF_00145">
    <property type="entry name" value="Phosphoglyc_kinase"/>
    <property type="match status" value="1"/>
</dbReference>
<accession>A0ABX0XFY1</accession>
<dbReference type="RefSeq" id="WP_168039865.1">
    <property type="nucleotide sequence ID" value="NZ_JAATJH010000008.1"/>
</dbReference>
<dbReference type="PANTHER" id="PTHR11406:SF23">
    <property type="entry name" value="PHOSPHOGLYCERATE KINASE 1, CHLOROPLASTIC-RELATED"/>
    <property type="match status" value="1"/>
</dbReference>
<evidence type="ECO:0000256" key="2">
    <source>
        <dbReference type="ARBA" id="ARBA00008982"/>
    </source>
</evidence>
<feature type="binding site" evidence="8">
    <location>
        <begin position="362"/>
        <end position="365"/>
    </location>
    <ligand>
        <name>ATP</name>
        <dbReference type="ChEBI" id="CHEBI:30616"/>
    </ligand>
</feature>
<evidence type="ECO:0000256" key="5">
    <source>
        <dbReference type="ARBA" id="ARBA00022741"/>
    </source>
</evidence>
<comment type="subunit">
    <text evidence="8">Monomer.</text>
</comment>
<dbReference type="PROSITE" id="PS00111">
    <property type="entry name" value="PGLYCERATE_KINASE"/>
    <property type="match status" value="1"/>
</dbReference>
<reference evidence="10 11" key="1">
    <citation type="submission" date="2020-03" db="EMBL/GenBank/DDBJ databases">
        <title>Genomic Encyclopedia of Type Strains, Phase IV (KMG-IV): sequencing the most valuable type-strain genomes for metagenomic binning, comparative biology and taxonomic classification.</title>
        <authorList>
            <person name="Goeker M."/>
        </authorList>
    </citation>
    <scope>NUCLEOTIDE SEQUENCE [LARGE SCALE GENOMIC DNA]</scope>
    <source>
        <strain evidence="10 11">DSM 105096</strain>
    </source>
</reference>
<feature type="binding site" evidence="8">
    <location>
        <position position="210"/>
    </location>
    <ligand>
        <name>ATP</name>
        <dbReference type="ChEBI" id="CHEBI:30616"/>
    </ligand>
</feature>
<dbReference type="InterPro" id="IPR015824">
    <property type="entry name" value="Phosphoglycerate_kinase_N"/>
</dbReference>